<protein>
    <submittedName>
        <fullName evidence="1">Uncharacterized protein</fullName>
    </submittedName>
</protein>
<dbReference type="Proteomes" id="UP000703720">
    <property type="component" value="Unassembled WGS sequence"/>
</dbReference>
<organism evidence="1 2">
    <name type="scientific">Microbacterium phyllosphaerae</name>
    <dbReference type="NCBI Taxonomy" id="124798"/>
    <lineage>
        <taxon>Bacteria</taxon>
        <taxon>Bacillati</taxon>
        <taxon>Actinomycetota</taxon>
        <taxon>Actinomycetes</taxon>
        <taxon>Micrococcales</taxon>
        <taxon>Microbacteriaceae</taxon>
        <taxon>Microbacterium</taxon>
    </lineage>
</organism>
<keyword evidence="2" id="KW-1185">Reference proteome</keyword>
<sequence>MTAQIQFIRERRNFTKVLIDRSFDEPATNAQLAALHDLTIAEWIEFAHPKNGPRPTLGFINSPTLTQLWTTRAREEHVRAEINRIHGVKRARSRRRRGRR</sequence>
<name>A0ABS4WRN8_9MICO</name>
<reference evidence="1 2" key="1">
    <citation type="submission" date="2021-03" db="EMBL/GenBank/DDBJ databases">
        <title>Sequencing the genomes of 1000 actinobacteria strains.</title>
        <authorList>
            <person name="Klenk H.-P."/>
        </authorList>
    </citation>
    <scope>NUCLEOTIDE SEQUENCE [LARGE SCALE GENOMIC DNA]</scope>
    <source>
        <strain evidence="1 2">DSM 13468</strain>
    </source>
</reference>
<gene>
    <name evidence="1" type="ORF">JOF42_002345</name>
</gene>
<evidence type="ECO:0000313" key="1">
    <source>
        <dbReference type="EMBL" id="MBP2378850.1"/>
    </source>
</evidence>
<proteinExistence type="predicted"/>
<accession>A0ABS4WRN8</accession>
<evidence type="ECO:0000313" key="2">
    <source>
        <dbReference type="Proteomes" id="UP000703720"/>
    </source>
</evidence>
<dbReference type="EMBL" id="JAGIOA010000001">
    <property type="protein sequence ID" value="MBP2378850.1"/>
    <property type="molecule type" value="Genomic_DNA"/>
</dbReference>
<comment type="caution">
    <text evidence="1">The sequence shown here is derived from an EMBL/GenBank/DDBJ whole genome shotgun (WGS) entry which is preliminary data.</text>
</comment>